<evidence type="ECO:0008006" key="6">
    <source>
        <dbReference type="Google" id="ProtNLM"/>
    </source>
</evidence>
<reference evidence="5" key="3">
    <citation type="submission" date="2025-04" db="UniProtKB">
        <authorList>
            <consortium name="RefSeq"/>
        </authorList>
    </citation>
    <scope>IDENTIFICATION</scope>
    <source>
        <strain evidence="5">CBS 304.34</strain>
    </source>
</reference>
<reference evidence="3 5" key="1">
    <citation type="journal article" date="2020" name="Stud. Mycol.">
        <title>101 Dothideomycetes genomes: a test case for predicting lifestyles and emergence of pathogens.</title>
        <authorList>
            <person name="Haridas S."/>
            <person name="Albert R."/>
            <person name="Binder M."/>
            <person name="Bloem J."/>
            <person name="Labutti K."/>
            <person name="Salamov A."/>
            <person name="Andreopoulos B."/>
            <person name="Baker S."/>
            <person name="Barry K."/>
            <person name="Bills G."/>
            <person name="Bluhm B."/>
            <person name="Cannon C."/>
            <person name="Castanera R."/>
            <person name="Culley D."/>
            <person name="Daum C."/>
            <person name="Ezra D."/>
            <person name="Gonzalez J."/>
            <person name="Henrissat B."/>
            <person name="Kuo A."/>
            <person name="Liang C."/>
            <person name="Lipzen A."/>
            <person name="Lutzoni F."/>
            <person name="Magnuson J."/>
            <person name="Mondo S."/>
            <person name="Nolan M."/>
            <person name="Ohm R."/>
            <person name="Pangilinan J."/>
            <person name="Park H.-J."/>
            <person name="Ramirez L."/>
            <person name="Alfaro M."/>
            <person name="Sun H."/>
            <person name="Tritt A."/>
            <person name="Yoshinaga Y."/>
            <person name="Zwiers L.-H."/>
            <person name="Turgeon B."/>
            <person name="Goodwin S."/>
            <person name="Spatafora J."/>
            <person name="Crous P."/>
            <person name="Grigoriev I."/>
        </authorList>
    </citation>
    <scope>NUCLEOTIDE SEQUENCE</scope>
    <source>
        <strain evidence="3 5">CBS 304.34</strain>
    </source>
</reference>
<feature type="transmembrane region" description="Helical" evidence="2">
    <location>
        <begin position="356"/>
        <end position="376"/>
    </location>
</feature>
<dbReference type="SUPFAM" id="SSF81383">
    <property type="entry name" value="F-box domain"/>
    <property type="match status" value="1"/>
</dbReference>
<proteinExistence type="predicted"/>
<accession>A0A6A6YMU9</accession>
<evidence type="ECO:0000313" key="3">
    <source>
        <dbReference type="EMBL" id="KAF2809879.1"/>
    </source>
</evidence>
<dbReference type="EMBL" id="MU003700">
    <property type="protein sequence ID" value="KAF2809879.1"/>
    <property type="molecule type" value="Genomic_DNA"/>
</dbReference>
<organism evidence="3">
    <name type="scientific">Mytilinidion resinicola</name>
    <dbReference type="NCBI Taxonomy" id="574789"/>
    <lineage>
        <taxon>Eukaryota</taxon>
        <taxon>Fungi</taxon>
        <taxon>Dikarya</taxon>
        <taxon>Ascomycota</taxon>
        <taxon>Pezizomycotina</taxon>
        <taxon>Dothideomycetes</taxon>
        <taxon>Pleosporomycetidae</taxon>
        <taxon>Mytilinidiales</taxon>
        <taxon>Mytilinidiaceae</taxon>
        <taxon>Mytilinidion</taxon>
    </lineage>
</organism>
<keyword evidence="4" id="KW-1185">Reference proteome</keyword>
<evidence type="ECO:0000256" key="1">
    <source>
        <dbReference type="SAM" id="MobiDB-lite"/>
    </source>
</evidence>
<feature type="compositionally biased region" description="Low complexity" evidence="1">
    <location>
        <begin position="9"/>
        <end position="21"/>
    </location>
</feature>
<dbReference type="RefSeq" id="XP_033576843.1">
    <property type="nucleotide sequence ID" value="XM_033727346.1"/>
</dbReference>
<protein>
    <recommendedName>
        <fullName evidence="6">F-box domain-containing protein</fullName>
    </recommendedName>
</protein>
<keyword evidence="2" id="KW-0812">Transmembrane</keyword>
<feature type="transmembrane region" description="Helical" evidence="2">
    <location>
        <begin position="273"/>
        <end position="297"/>
    </location>
</feature>
<dbReference type="InterPro" id="IPR036047">
    <property type="entry name" value="F-box-like_dom_sf"/>
</dbReference>
<keyword evidence="2" id="KW-0472">Membrane</keyword>
<sequence>MSSRLSFASPLPSRSSPTHTSTTLLAHQFHSELSNYRNQIRPLRIITSMPSSLNVPKKRRQRHATPSEKAVKLGKESVSAASRVLHTVELVEMIINELENMTDIRHCGMVCKQWKGIVETSLAIQRRMILWWPLPPSILPSTGKYEWKGFIAPMAPYYQHPVFEDKKLRTSNLSMCMTVQQDYSIHLSFKQDLKEPILSNGFDCETATCRHLLISMPAPMTVNVRCTFYNISKSWDLEGTVSCANGVHIGDLLDCFRDMESLTKMADRMESKINMLLVIGGVVPGAAQSLIFCLWLARMGSKFLILFFFCMAVAGYCPHFGVQLLLLCFLLGRAILVMLRLRFGRNKIRFRGGSSWVGTPSRLCLFVRVGFFFLAWGLLPLVQVFLELSLWAEVKYGWKCLLRCLLNTGYLIIG</sequence>
<evidence type="ECO:0000313" key="4">
    <source>
        <dbReference type="Proteomes" id="UP000504636"/>
    </source>
</evidence>
<evidence type="ECO:0000313" key="5">
    <source>
        <dbReference type="RefSeq" id="XP_033576843.1"/>
    </source>
</evidence>
<gene>
    <name evidence="3 5" type="ORF">BDZ99DRAFT_562452</name>
</gene>
<keyword evidence="2" id="KW-1133">Transmembrane helix</keyword>
<dbReference type="GeneID" id="54468239"/>
<feature type="region of interest" description="Disordered" evidence="1">
    <location>
        <begin position="1"/>
        <end position="21"/>
    </location>
</feature>
<name>A0A6A6YMU9_9PEZI</name>
<feature type="transmembrane region" description="Helical" evidence="2">
    <location>
        <begin position="303"/>
        <end position="336"/>
    </location>
</feature>
<dbReference type="Proteomes" id="UP000504636">
    <property type="component" value="Unplaced"/>
</dbReference>
<dbReference type="OrthoDB" id="10481206at2759"/>
<dbReference type="AlphaFoldDB" id="A0A6A6YMU9"/>
<reference evidence="5" key="2">
    <citation type="submission" date="2020-04" db="EMBL/GenBank/DDBJ databases">
        <authorList>
            <consortium name="NCBI Genome Project"/>
        </authorList>
    </citation>
    <scope>NUCLEOTIDE SEQUENCE</scope>
    <source>
        <strain evidence="5">CBS 304.34</strain>
    </source>
</reference>
<evidence type="ECO:0000256" key="2">
    <source>
        <dbReference type="SAM" id="Phobius"/>
    </source>
</evidence>